<evidence type="ECO:0000256" key="2">
    <source>
        <dbReference type="SAM" id="SignalP"/>
    </source>
</evidence>
<feature type="chain" id="PRO_5045042095" evidence="2">
    <location>
        <begin position="19"/>
        <end position="302"/>
    </location>
</feature>
<gene>
    <name evidence="3" type="ORF">BASA50_011028</name>
</gene>
<organism evidence="3 4">
    <name type="scientific">Batrachochytrium salamandrivorans</name>
    <dbReference type="NCBI Taxonomy" id="1357716"/>
    <lineage>
        <taxon>Eukaryota</taxon>
        <taxon>Fungi</taxon>
        <taxon>Fungi incertae sedis</taxon>
        <taxon>Chytridiomycota</taxon>
        <taxon>Chytridiomycota incertae sedis</taxon>
        <taxon>Chytridiomycetes</taxon>
        <taxon>Rhizophydiales</taxon>
        <taxon>Rhizophydiales incertae sedis</taxon>
        <taxon>Batrachochytrium</taxon>
    </lineage>
</organism>
<evidence type="ECO:0000313" key="4">
    <source>
        <dbReference type="Proteomes" id="UP001648503"/>
    </source>
</evidence>
<keyword evidence="4" id="KW-1185">Reference proteome</keyword>
<comment type="caution">
    <text evidence="3">The sequence shown here is derived from an EMBL/GenBank/DDBJ whole genome shotgun (WGS) entry which is preliminary data.</text>
</comment>
<accession>A0ABQ8EWT6</accession>
<dbReference type="Proteomes" id="UP001648503">
    <property type="component" value="Unassembled WGS sequence"/>
</dbReference>
<feature type="signal peptide" evidence="2">
    <location>
        <begin position="1"/>
        <end position="18"/>
    </location>
</feature>
<feature type="compositionally biased region" description="Low complexity" evidence="1">
    <location>
        <begin position="69"/>
        <end position="84"/>
    </location>
</feature>
<sequence>MRVDTGIILSVLSFSVFAAVIPNHDYYVPLLVRRAVSPENGAVLWKRNGDDQMNSDGSGSGANGGGRSSNGLGRLSPSSSSAGGFQLPIPMAIKGQNADRTMSRDSKTLGKVVVKLSEVVQGGQSRYVIPEIRMLLGTSLMSTKLLNDLYDDKERTPLASSHKQAADYKSVTKELNRMKNTAKELVKTYLDKVYRVIANIIKHPRNVMSELDKIISRSTAMFKLLISLCEKDYMNLVSRMKDIDRGIYKKRTQEHVAQLKFYQTRAVGLLGTIKGMTNGGVLQFTETTSSKFSALKSRFRGG</sequence>
<feature type="region of interest" description="Disordered" evidence="1">
    <location>
        <begin position="46"/>
        <end position="85"/>
    </location>
</feature>
<keyword evidence="2" id="KW-0732">Signal</keyword>
<feature type="compositionally biased region" description="Gly residues" evidence="1">
    <location>
        <begin position="58"/>
        <end position="68"/>
    </location>
</feature>
<evidence type="ECO:0000313" key="3">
    <source>
        <dbReference type="EMBL" id="KAH6587936.1"/>
    </source>
</evidence>
<proteinExistence type="predicted"/>
<reference evidence="3 4" key="1">
    <citation type="submission" date="2021-02" db="EMBL/GenBank/DDBJ databases">
        <title>Variation within the Batrachochytrium salamandrivorans European outbreak.</title>
        <authorList>
            <person name="Kelly M."/>
            <person name="Pasmans F."/>
            <person name="Shea T.P."/>
            <person name="Munoz J.F."/>
            <person name="Carranza S."/>
            <person name="Cuomo C.A."/>
            <person name="Martel A."/>
        </authorList>
    </citation>
    <scope>NUCLEOTIDE SEQUENCE [LARGE SCALE GENOMIC DNA]</scope>
    <source>
        <strain evidence="3 4">AMFP18/2</strain>
    </source>
</reference>
<name>A0ABQ8EWT6_9FUNG</name>
<evidence type="ECO:0000256" key="1">
    <source>
        <dbReference type="SAM" id="MobiDB-lite"/>
    </source>
</evidence>
<protein>
    <submittedName>
        <fullName evidence="3">Uncharacterized protein</fullName>
    </submittedName>
</protein>
<dbReference type="EMBL" id="JAFCIX010000549">
    <property type="protein sequence ID" value="KAH6587936.1"/>
    <property type="molecule type" value="Genomic_DNA"/>
</dbReference>